<accession>A0A0P1A5M6</accession>
<evidence type="ECO:0000313" key="2">
    <source>
        <dbReference type="EMBL" id="CEG35437.1"/>
    </source>
</evidence>
<proteinExistence type="predicted"/>
<reference evidence="3" key="1">
    <citation type="submission" date="2014-09" db="EMBL/GenBank/DDBJ databases">
        <authorList>
            <person name="Sharma Rahul"/>
            <person name="Thines Marco"/>
        </authorList>
    </citation>
    <scope>NUCLEOTIDE SEQUENCE [LARGE SCALE GENOMIC DNA]</scope>
</reference>
<feature type="region of interest" description="Disordered" evidence="1">
    <location>
        <begin position="388"/>
        <end position="408"/>
    </location>
</feature>
<evidence type="ECO:0000313" key="3">
    <source>
        <dbReference type="Proteomes" id="UP000054928"/>
    </source>
</evidence>
<dbReference type="Pfam" id="PF14223">
    <property type="entry name" value="Retrotran_gag_2"/>
    <property type="match status" value="1"/>
</dbReference>
<dbReference type="EMBL" id="CCYD01000041">
    <property type="protein sequence ID" value="CEG35437.1"/>
    <property type="molecule type" value="Genomic_DNA"/>
</dbReference>
<feature type="compositionally biased region" description="Polar residues" evidence="1">
    <location>
        <begin position="115"/>
        <end position="124"/>
    </location>
</feature>
<dbReference type="Proteomes" id="UP000054928">
    <property type="component" value="Unassembled WGS sequence"/>
</dbReference>
<feature type="region of interest" description="Disordered" evidence="1">
    <location>
        <begin position="115"/>
        <end position="160"/>
    </location>
</feature>
<dbReference type="STRING" id="4781.A0A0P1A5M6"/>
<keyword evidence="3" id="KW-1185">Reference proteome</keyword>
<dbReference type="RefSeq" id="XP_024571806.1">
    <property type="nucleotide sequence ID" value="XM_024724170.1"/>
</dbReference>
<evidence type="ECO:0000256" key="1">
    <source>
        <dbReference type="SAM" id="MobiDB-lite"/>
    </source>
</evidence>
<dbReference type="AlphaFoldDB" id="A0A0P1A5M6"/>
<feature type="compositionally biased region" description="Basic and acidic residues" evidence="1">
    <location>
        <begin position="396"/>
        <end position="408"/>
    </location>
</feature>
<name>A0A0P1A5M6_PLAHL</name>
<organism evidence="2 3">
    <name type="scientific">Plasmopara halstedii</name>
    <name type="common">Downy mildew of sunflower</name>
    <dbReference type="NCBI Taxonomy" id="4781"/>
    <lineage>
        <taxon>Eukaryota</taxon>
        <taxon>Sar</taxon>
        <taxon>Stramenopiles</taxon>
        <taxon>Oomycota</taxon>
        <taxon>Peronosporomycetes</taxon>
        <taxon>Peronosporales</taxon>
        <taxon>Peronosporaceae</taxon>
        <taxon>Plasmopara</taxon>
    </lineage>
</organism>
<feature type="compositionally biased region" description="Polar residues" evidence="1">
    <location>
        <begin position="133"/>
        <end position="142"/>
    </location>
</feature>
<dbReference type="GeneID" id="36404613"/>
<sequence length="408" mass="44698">MDSAIPPHRLQQVDHLETGTEIWAEVNEIYERLMDPLIKESIILRKCDELKELKCSPTGDMSIHLAEMLTIKSAVKSYGYEFKDINMRQMMLGSLPDLYQYEQLRGALLCGKGNRATNTGSGQRQLHGGSTGAHHQQQNGSKKNQHGDGQRKPKRDRKNKTCHWCNEINHIQADGTAIIDGVAGPGAAATSGGNIGTNTGTQRRQQRSYCTSHGGEVRADRRGVVKDEQGVAAGVAMVSPMLAVPDTKSSNVHLTGDRSVFVHLQEIHPERIGANFVGVAVTTLTRASGIGRVKIITEVGDAEAEVFLVDVLYLEGASHRLFSIHLAIATQNFEISYDRAASTITSRGCSATPRCTACYRQLHDCGRCGHTRAVAQPDWTHECSISQDHGGSWTRARRDDHKQAAQDV</sequence>
<protein>
    <recommendedName>
        <fullName evidence="4">Polyprotein</fullName>
    </recommendedName>
</protein>
<evidence type="ECO:0008006" key="4">
    <source>
        <dbReference type="Google" id="ProtNLM"/>
    </source>
</evidence>